<dbReference type="InterPro" id="IPR013976">
    <property type="entry name" value="HDOD"/>
</dbReference>
<name>A0ABP9QI83_9RHOO</name>
<dbReference type="Gene3D" id="1.10.3210.10">
    <property type="entry name" value="Hypothetical protein af1432"/>
    <property type="match status" value="1"/>
</dbReference>
<comment type="caution">
    <text evidence="2">The sequence shown here is derived from an EMBL/GenBank/DDBJ whole genome shotgun (WGS) entry which is preliminary data.</text>
</comment>
<dbReference type="PANTHER" id="PTHR33525">
    <property type="match status" value="1"/>
</dbReference>
<organism evidence="2 3">
    <name type="scientific">Viridibacterium curvum</name>
    <dbReference type="NCBI Taxonomy" id="1101404"/>
    <lineage>
        <taxon>Bacteria</taxon>
        <taxon>Pseudomonadati</taxon>
        <taxon>Pseudomonadota</taxon>
        <taxon>Betaproteobacteria</taxon>
        <taxon>Rhodocyclales</taxon>
        <taxon>Rhodocyclaceae</taxon>
        <taxon>Viridibacterium</taxon>
    </lineage>
</organism>
<dbReference type="PANTHER" id="PTHR33525:SF6">
    <property type="entry name" value="HDOD DOMAIN-CONTAINING PROTEIN"/>
    <property type="match status" value="1"/>
</dbReference>
<keyword evidence="3" id="KW-1185">Reference proteome</keyword>
<feature type="domain" description="HDOD" evidence="1">
    <location>
        <begin position="15"/>
        <end position="207"/>
    </location>
</feature>
<protein>
    <submittedName>
        <fullName evidence="2">HDOD domain-containing protein</fullName>
    </submittedName>
</protein>
<dbReference type="InterPro" id="IPR052340">
    <property type="entry name" value="RNase_Y/CdgJ"/>
</dbReference>
<dbReference type="SUPFAM" id="SSF109604">
    <property type="entry name" value="HD-domain/PDEase-like"/>
    <property type="match status" value="1"/>
</dbReference>
<dbReference type="PROSITE" id="PS51833">
    <property type="entry name" value="HDOD"/>
    <property type="match status" value="1"/>
</dbReference>
<evidence type="ECO:0000313" key="3">
    <source>
        <dbReference type="Proteomes" id="UP001500547"/>
    </source>
</evidence>
<evidence type="ECO:0000313" key="2">
    <source>
        <dbReference type="EMBL" id="GAA5162036.1"/>
    </source>
</evidence>
<dbReference type="RefSeq" id="WP_345532004.1">
    <property type="nucleotide sequence ID" value="NZ_BAABLD010000005.1"/>
</dbReference>
<proteinExistence type="predicted"/>
<dbReference type="EMBL" id="BAABLD010000005">
    <property type="protein sequence ID" value="GAA5162036.1"/>
    <property type="molecule type" value="Genomic_DNA"/>
</dbReference>
<dbReference type="Proteomes" id="UP001500547">
    <property type="component" value="Unassembled WGS sequence"/>
</dbReference>
<reference evidence="3" key="1">
    <citation type="journal article" date="2019" name="Int. J. Syst. Evol. Microbiol.">
        <title>The Global Catalogue of Microorganisms (GCM) 10K type strain sequencing project: providing services to taxonomists for standard genome sequencing and annotation.</title>
        <authorList>
            <consortium name="The Broad Institute Genomics Platform"/>
            <consortium name="The Broad Institute Genome Sequencing Center for Infectious Disease"/>
            <person name="Wu L."/>
            <person name="Ma J."/>
        </authorList>
    </citation>
    <scope>NUCLEOTIDE SEQUENCE [LARGE SCALE GENOMIC DNA]</scope>
    <source>
        <strain evidence="3">JCM 18715</strain>
    </source>
</reference>
<gene>
    <name evidence="2" type="ORF">GCM10025770_12270</name>
</gene>
<accession>A0ABP9QI83</accession>
<evidence type="ECO:0000259" key="1">
    <source>
        <dbReference type="PROSITE" id="PS51833"/>
    </source>
</evidence>
<sequence length="275" mass="29735">MSAAIDKLFANLPRLPSIPKIVQELIASLCKEDVDISALVAQVKQDQSLSARVLQMANSSQYGVSKKIGAIDQAVTLIGLSALRSLVIASGMSRSFNKVEGVDMRLFWRHALVTAGVARVFGKRDGVNIEFAYTAGLMHRVGQLLLHLAYPAASKQLTREKAPSGVDQLKVERSLTETDHCEVGAELAARWNFPTEIQEALRSYITPVENNASLLAAVVNISSAVALGLCNGLSQDEIIASLDPKVMARLSLEAADMPWRIEACQDLPAQSDQLL</sequence>
<dbReference type="Pfam" id="PF08668">
    <property type="entry name" value="HDOD"/>
    <property type="match status" value="1"/>
</dbReference>